<dbReference type="InterPro" id="IPR043738">
    <property type="entry name" value="DUF5683"/>
</dbReference>
<evidence type="ECO:0000313" key="4">
    <source>
        <dbReference type="Proteomes" id="UP001139409"/>
    </source>
</evidence>
<proteinExistence type="predicted"/>
<evidence type="ECO:0000313" key="3">
    <source>
        <dbReference type="EMBL" id="MCA6075637.1"/>
    </source>
</evidence>
<sequence>MTLVLISVFFGLEAQETDHIPGMDQTVKTREMRYREPVLAGILSALIPGAGQLYNQQTVKGVIFMGVFVGSAIMVLSDYNYDSIYNESGSSTTAVVGGVIMFGIWVTAIVDGVISAKKINQKYGLSLEFRQIPSLENVGVMGSVPSLTVSFTLGK</sequence>
<evidence type="ECO:0000256" key="1">
    <source>
        <dbReference type="SAM" id="Phobius"/>
    </source>
</evidence>
<keyword evidence="1" id="KW-1133">Transmembrane helix</keyword>
<dbReference type="Pfam" id="PF18935">
    <property type="entry name" value="DUF5683"/>
    <property type="match status" value="1"/>
</dbReference>
<organism evidence="3 4">
    <name type="scientific">Fulvivirga sedimenti</name>
    <dbReference type="NCBI Taxonomy" id="2879465"/>
    <lineage>
        <taxon>Bacteria</taxon>
        <taxon>Pseudomonadati</taxon>
        <taxon>Bacteroidota</taxon>
        <taxon>Cytophagia</taxon>
        <taxon>Cytophagales</taxon>
        <taxon>Fulvivirgaceae</taxon>
        <taxon>Fulvivirga</taxon>
    </lineage>
</organism>
<dbReference type="Proteomes" id="UP001139409">
    <property type="component" value="Unassembled WGS sequence"/>
</dbReference>
<reference evidence="3" key="1">
    <citation type="submission" date="2021-09" db="EMBL/GenBank/DDBJ databases">
        <title>Fulvivirga sp. isolated from coastal sediment.</title>
        <authorList>
            <person name="Yu H."/>
        </authorList>
    </citation>
    <scope>NUCLEOTIDE SEQUENCE</scope>
    <source>
        <strain evidence="3">1062</strain>
    </source>
</reference>
<name>A0A9X1HT14_9BACT</name>
<comment type="caution">
    <text evidence="3">The sequence shown here is derived from an EMBL/GenBank/DDBJ whole genome shotgun (WGS) entry which is preliminary data.</text>
</comment>
<dbReference type="EMBL" id="JAIXNE010000002">
    <property type="protein sequence ID" value="MCA6075637.1"/>
    <property type="molecule type" value="Genomic_DNA"/>
</dbReference>
<dbReference type="AlphaFoldDB" id="A0A9X1HT14"/>
<protein>
    <submittedName>
        <fullName evidence="3">DUF5683 domain-containing protein</fullName>
    </submittedName>
</protein>
<evidence type="ECO:0000259" key="2">
    <source>
        <dbReference type="Pfam" id="PF18935"/>
    </source>
</evidence>
<keyword evidence="4" id="KW-1185">Reference proteome</keyword>
<dbReference type="RefSeq" id="WP_225698734.1">
    <property type="nucleotide sequence ID" value="NZ_JAIXNE010000002.1"/>
</dbReference>
<keyword evidence="1" id="KW-0472">Membrane</keyword>
<accession>A0A9X1HT14</accession>
<gene>
    <name evidence="3" type="ORF">LDX50_12220</name>
</gene>
<keyword evidence="1" id="KW-0812">Transmembrane</keyword>
<feature type="transmembrane region" description="Helical" evidence="1">
    <location>
        <begin position="93"/>
        <end position="114"/>
    </location>
</feature>
<feature type="domain" description="DUF5683" evidence="2">
    <location>
        <begin position="36"/>
        <end position="84"/>
    </location>
</feature>
<feature type="transmembrane region" description="Helical" evidence="1">
    <location>
        <begin position="62"/>
        <end position="81"/>
    </location>
</feature>